<reference evidence="2 3" key="1">
    <citation type="journal article" date="2014" name="Am. J. Bot.">
        <title>Genome assembly and annotation for red clover (Trifolium pratense; Fabaceae).</title>
        <authorList>
            <person name="Istvanek J."/>
            <person name="Jaros M."/>
            <person name="Krenek A."/>
            <person name="Repkova J."/>
        </authorList>
    </citation>
    <scope>NUCLEOTIDE SEQUENCE [LARGE SCALE GENOMIC DNA]</scope>
    <source>
        <strain evidence="3">cv. Tatra</strain>
        <tissue evidence="2">Young leaves</tissue>
    </source>
</reference>
<keyword evidence="1" id="KW-0472">Membrane</keyword>
<gene>
    <name evidence="2" type="ORF">L195_g021571</name>
</gene>
<name>A0A2K3N5R4_TRIPR</name>
<organism evidence="2 3">
    <name type="scientific">Trifolium pratense</name>
    <name type="common">Red clover</name>
    <dbReference type="NCBI Taxonomy" id="57577"/>
    <lineage>
        <taxon>Eukaryota</taxon>
        <taxon>Viridiplantae</taxon>
        <taxon>Streptophyta</taxon>
        <taxon>Embryophyta</taxon>
        <taxon>Tracheophyta</taxon>
        <taxon>Spermatophyta</taxon>
        <taxon>Magnoliopsida</taxon>
        <taxon>eudicotyledons</taxon>
        <taxon>Gunneridae</taxon>
        <taxon>Pentapetalae</taxon>
        <taxon>rosids</taxon>
        <taxon>fabids</taxon>
        <taxon>Fabales</taxon>
        <taxon>Fabaceae</taxon>
        <taxon>Papilionoideae</taxon>
        <taxon>50 kb inversion clade</taxon>
        <taxon>NPAAA clade</taxon>
        <taxon>Hologalegina</taxon>
        <taxon>IRL clade</taxon>
        <taxon>Trifolieae</taxon>
        <taxon>Trifolium</taxon>
    </lineage>
</organism>
<evidence type="ECO:0000313" key="3">
    <source>
        <dbReference type="Proteomes" id="UP000236291"/>
    </source>
</evidence>
<dbReference type="EMBL" id="ASHM01016513">
    <property type="protein sequence ID" value="PNX98329.1"/>
    <property type="molecule type" value="Genomic_DNA"/>
</dbReference>
<dbReference type="AlphaFoldDB" id="A0A2K3N5R4"/>
<dbReference type="Proteomes" id="UP000236291">
    <property type="component" value="Unassembled WGS sequence"/>
</dbReference>
<feature type="transmembrane region" description="Helical" evidence="1">
    <location>
        <begin position="43"/>
        <end position="67"/>
    </location>
</feature>
<accession>A0A2K3N5R4</accession>
<keyword evidence="1" id="KW-1133">Transmembrane helix</keyword>
<protein>
    <submittedName>
        <fullName evidence="2">Uncharacterized protein</fullName>
    </submittedName>
</protein>
<reference evidence="2 3" key="2">
    <citation type="journal article" date="2017" name="Front. Plant Sci.">
        <title>Gene Classification and Mining of Molecular Markers Useful in Red Clover (Trifolium pratense) Breeding.</title>
        <authorList>
            <person name="Istvanek J."/>
            <person name="Dluhosova J."/>
            <person name="Dluhos P."/>
            <person name="Patkova L."/>
            <person name="Nedelnik J."/>
            <person name="Repkova J."/>
        </authorList>
    </citation>
    <scope>NUCLEOTIDE SEQUENCE [LARGE SCALE GENOMIC DNA]</scope>
    <source>
        <strain evidence="3">cv. Tatra</strain>
        <tissue evidence="2">Young leaves</tissue>
    </source>
</reference>
<sequence>MFSRMIPAPLPCELKDSSTNIVHLCAPEVGGAIILATKSRSTWAFSVFLAATTTANATFSIWIYRILGPCNALLMKYNGFCPCSISRMRIALMTSEDTTKYK</sequence>
<comment type="caution">
    <text evidence="2">The sequence shown here is derived from an EMBL/GenBank/DDBJ whole genome shotgun (WGS) entry which is preliminary data.</text>
</comment>
<proteinExistence type="predicted"/>
<evidence type="ECO:0000313" key="2">
    <source>
        <dbReference type="EMBL" id="PNX98329.1"/>
    </source>
</evidence>
<keyword evidence="1" id="KW-0812">Transmembrane</keyword>
<evidence type="ECO:0000256" key="1">
    <source>
        <dbReference type="SAM" id="Phobius"/>
    </source>
</evidence>